<keyword evidence="5 7" id="KW-0472">Membrane</keyword>
<evidence type="ECO:0000256" key="1">
    <source>
        <dbReference type="ARBA" id="ARBA00004651"/>
    </source>
</evidence>
<proteinExistence type="predicted"/>
<dbReference type="Proteomes" id="UP000539111">
    <property type="component" value="Unassembled WGS sequence"/>
</dbReference>
<dbReference type="NCBIfam" id="TIGR00765">
    <property type="entry name" value="yihY_not_rbn"/>
    <property type="match status" value="1"/>
</dbReference>
<feature type="transmembrane region" description="Helical" evidence="7">
    <location>
        <begin position="154"/>
        <end position="182"/>
    </location>
</feature>
<keyword evidence="4 7" id="KW-1133">Transmembrane helix</keyword>
<name>A0A7Z0IIC3_9MICO</name>
<evidence type="ECO:0000256" key="4">
    <source>
        <dbReference type="ARBA" id="ARBA00022989"/>
    </source>
</evidence>
<protein>
    <submittedName>
        <fullName evidence="8">Membrane protein</fullName>
    </submittedName>
</protein>
<evidence type="ECO:0000256" key="5">
    <source>
        <dbReference type="ARBA" id="ARBA00023136"/>
    </source>
</evidence>
<evidence type="ECO:0000256" key="6">
    <source>
        <dbReference type="SAM" id="MobiDB-lite"/>
    </source>
</evidence>
<keyword evidence="2" id="KW-1003">Cell membrane</keyword>
<dbReference type="PANTHER" id="PTHR30213">
    <property type="entry name" value="INNER MEMBRANE PROTEIN YHJD"/>
    <property type="match status" value="1"/>
</dbReference>
<feature type="transmembrane region" description="Helical" evidence="7">
    <location>
        <begin position="268"/>
        <end position="290"/>
    </location>
</feature>
<accession>A0A7Z0IIC3</accession>
<evidence type="ECO:0000256" key="7">
    <source>
        <dbReference type="SAM" id="Phobius"/>
    </source>
</evidence>
<gene>
    <name evidence="8" type="ORF">BJY26_002694</name>
</gene>
<comment type="subcellular location">
    <subcellularLocation>
        <location evidence="1">Cell membrane</location>
        <topology evidence="1">Multi-pass membrane protein</topology>
    </subcellularLocation>
</comment>
<comment type="caution">
    <text evidence="8">The sequence shown here is derived from an EMBL/GenBank/DDBJ whole genome shotgun (WGS) entry which is preliminary data.</text>
</comment>
<feature type="transmembrane region" description="Helical" evidence="7">
    <location>
        <begin position="47"/>
        <end position="73"/>
    </location>
</feature>
<dbReference type="RefSeq" id="WP_179428742.1">
    <property type="nucleotide sequence ID" value="NZ_JACBZP010000001.1"/>
</dbReference>
<dbReference type="GO" id="GO:0005886">
    <property type="term" value="C:plasma membrane"/>
    <property type="evidence" value="ECO:0007669"/>
    <property type="project" value="UniProtKB-SubCell"/>
</dbReference>
<evidence type="ECO:0000313" key="9">
    <source>
        <dbReference type="Proteomes" id="UP000539111"/>
    </source>
</evidence>
<dbReference type="EMBL" id="JACBZP010000001">
    <property type="protein sequence ID" value="NYI68388.1"/>
    <property type="molecule type" value="Genomic_DNA"/>
</dbReference>
<keyword evidence="9" id="KW-1185">Reference proteome</keyword>
<evidence type="ECO:0000256" key="3">
    <source>
        <dbReference type="ARBA" id="ARBA00022692"/>
    </source>
</evidence>
<feature type="transmembrane region" description="Helical" evidence="7">
    <location>
        <begin position="233"/>
        <end position="256"/>
    </location>
</feature>
<evidence type="ECO:0000256" key="2">
    <source>
        <dbReference type="ARBA" id="ARBA00022475"/>
    </source>
</evidence>
<organism evidence="8 9">
    <name type="scientific">Spelaeicoccus albus</name>
    <dbReference type="NCBI Taxonomy" id="1280376"/>
    <lineage>
        <taxon>Bacteria</taxon>
        <taxon>Bacillati</taxon>
        <taxon>Actinomycetota</taxon>
        <taxon>Actinomycetes</taxon>
        <taxon>Micrococcales</taxon>
        <taxon>Brevibacteriaceae</taxon>
        <taxon>Spelaeicoccus</taxon>
    </lineage>
</organism>
<feature type="region of interest" description="Disordered" evidence="6">
    <location>
        <begin position="325"/>
        <end position="356"/>
    </location>
</feature>
<sequence>MTYPDEPHRAQQTGPLPATPVEVAKPTWAYALKRTLYEFRRDGCTDLAAGLTFFAVLSVFPALLAIVSTLGVIGQGKRSTQSLLHIAMKLGVPDNALDLLREPLHQLATSPGAGAALIVGLAGAVWSASGYVRGFGRAMNRIYRATEGRPFWKLYPFMLLVTVCVLAIAIIMMLILVVSGPIAERIGSLIGFSSLTIMVWNVAKWPVLVALVVLVITVLYYATPNVKQQRLRWFSIGAVFTIIVMGMATAGFGFYIANFGSYNATYGAIGGVIVLLLWLWIMNIVLLFGAEFNVETERARQLQAGIVAEDRIQLPARDTRGIEKAARQEDTMIDDGRELRRELAEPDTTAHDQLGD</sequence>
<dbReference type="InterPro" id="IPR017039">
    <property type="entry name" value="Virul_fac_BrkB"/>
</dbReference>
<dbReference type="PANTHER" id="PTHR30213:SF0">
    <property type="entry name" value="UPF0761 MEMBRANE PROTEIN YIHY"/>
    <property type="match status" value="1"/>
</dbReference>
<reference evidence="8 9" key="1">
    <citation type="submission" date="2020-07" db="EMBL/GenBank/DDBJ databases">
        <title>Sequencing the genomes of 1000 actinobacteria strains.</title>
        <authorList>
            <person name="Klenk H.-P."/>
        </authorList>
    </citation>
    <scope>NUCLEOTIDE SEQUENCE [LARGE SCALE GENOMIC DNA]</scope>
    <source>
        <strain evidence="8 9">DSM 26341</strain>
    </source>
</reference>
<dbReference type="Pfam" id="PF03631">
    <property type="entry name" value="Virul_fac_BrkB"/>
    <property type="match status" value="1"/>
</dbReference>
<keyword evidence="3 7" id="KW-0812">Transmembrane</keyword>
<evidence type="ECO:0000313" key="8">
    <source>
        <dbReference type="EMBL" id="NYI68388.1"/>
    </source>
</evidence>
<feature type="transmembrane region" description="Helical" evidence="7">
    <location>
        <begin position="113"/>
        <end position="133"/>
    </location>
</feature>
<feature type="transmembrane region" description="Helical" evidence="7">
    <location>
        <begin position="202"/>
        <end position="221"/>
    </location>
</feature>
<dbReference type="AlphaFoldDB" id="A0A7Z0IIC3"/>